<dbReference type="PROSITE" id="PS51935">
    <property type="entry name" value="NLPC_P60"/>
    <property type="match status" value="3"/>
</dbReference>
<proteinExistence type="inferred from homology"/>
<evidence type="ECO:0000256" key="5">
    <source>
        <dbReference type="SAM" id="SignalP"/>
    </source>
</evidence>
<dbReference type="SUPFAM" id="SSF54001">
    <property type="entry name" value="Cysteine proteinases"/>
    <property type="match status" value="3"/>
</dbReference>
<dbReference type="InterPro" id="IPR051202">
    <property type="entry name" value="Peptidase_C40"/>
</dbReference>
<feature type="signal peptide" evidence="5">
    <location>
        <begin position="1"/>
        <end position="26"/>
    </location>
</feature>
<evidence type="ECO:0000256" key="3">
    <source>
        <dbReference type="ARBA" id="ARBA00022801"/>
    </source>
</evidence>
<comment type="caution">
    <text evidence="7">The sequence shown here is derived from an EMBL/GenBank/DDBJ whole genome shotgun (WGS) entry which is preliminary data.</text>
</comment>
<evidence type="ECO:0000256" key="2">
    <source>
        <dbReference type="ARBA" id="ARBA00022670"/>
    </source>
</evidence>
<evidence type="ECO:0000313" key="7">
    <source>
        <dbReference type="EMBL" id="PIK28021.1"/>
    </source>
</evidence>
<name>A0A2G8IX50_BACPU</name>
<evidence type="ECO:0000256" key="1">
    <source>
        <dbReference type="ARBA" id="ARBA00007074"/>
    </source>
</evidence>
<keyword evidence="4" id="KW-0788">Thiol protease</keyword>
<dbReference type="InterPro" id="IPR000064">
    <property type="entry name" value="NLP_P60_dom"/>
</dbReference>
<keyword evidence="5" id="KW-0732">Signal</keyword>
<evidence type="ECO:0000256" key="4">
    <source>
        <dbReference type="ARBA" id="ARBA00022807"/>
    </source>
</evidence>
<dbReference type="Proteomes" id="UP000230768">
    <property type="component" value="Unassembled WGS sequence"/>
</dbReference>
<dbReference type="GO" id="GO:0006508">
    <property type="term" value="P:proteolysis"/>
    <property type="evidence" value="ECO:0007669"/>
    <property type="project" value="UniProtKB-KW"/>
</dbReference>
<feature type="domain" description="NlpC/P60" evidence="6">
    <location>
        <begin position="25"/>
        <end position="152"/>
    </location>
</feature>
<dbReference type="GO" id="GO:0008234">
    <property type="term" value="F:cysteine-type peptidase activity"/>
    <property type="evidence" value="ECO:0007669"/>
    <property type="project" value="UniProtKB-KW"/>
</dbReference>
<organism evidence="7 8">
    <name type="scientific">Bacillus pumilus</name>
    <name type="common">Bacillus mesentericus</name>
    <dbReference type="NCBI Taxonomy" id="1408"/>
    <lineage>
        <taxon>Bacteria</taxon>
        <taxon>Bacillati</taxon>
        <taxon>Bacillota</taxon>
        <taxon>Bacilli</taxon>
        <taxon>Bacillales</taxon>
        <taxon>Bacillaceae</taxon>
        <taxon>Bacillus</taxon>
    </lineage>
</organism>
<dbReference type="Pfam" id="PF00877">
    <property type="entry name" value="NLPC_P60"/>
    <property type="match status" value="3"/>
</dbReference>
<protein>
    <submittedName>
        <fullName evidence="7">Gamma-glutamyl hydrolase</fullName>
    </submittedName>
</protein>
<dbReference type="Gene3D" id="3.90.1720.10">
    <property type="entry name" value="endopeptidase domain like (from Nostoc punctiforme)"/>
    <property type="match status" value="3"/>
</dbReference>
<evidence type="ECO:0000259" key="6">
    <source>
        <dbReference type="PROSITE" id="PS51935"/>
    </source>
</evidence>
<reference evidence="7 8" key="1">
    <citation type="submission" date="2017-11" db="EMBL/GenBank/DDBJ databases">
        <title>Draft genome sequence of Bacillus pumilus 51_5il from lake Gorkoye (Russia: Novosibirsk region).</title>
        <authorList>
            <person name="Shipova A.A."/>
            <person name="Rozanov A.S."/>
            <person name="Bryanskaya A.V."/>
            <person name="Peltek S.E."/>
        </authorList>
    </citation>
    <scope>NUCLEOTIDE SEQUENCE [LARGE SCALE GENOMIC DNA]</scope>
    <source>
        <strain evidence="7 8">51_5il</strain>
    </source>
</reference>
<accession>A0A2G8IX50</accession>
<keyword evidence="2" id="KW-0645">Protease</keyword>
<dbReference type="PANTHER" id="PTHR47053:SF1">
    <property type="entry name" value="MUREIN DD-ENDOPEPTIDASE MEPH-RELATED"/>
    <property type="match status" value="1"/>
</dbReference>
<feature type="domain" description="NlpC/P60" evidence="6">
    <location>
        <begin position="284"/>
        <end position="406"/>
    </location>
</feature>
<comment type="similarity">
    <text evidence="1">Belongs to the peptidase C40 family.</text>
</comment>
<feature type="chain" id="PRO_5013950095" evidence="5">
    <location>
        <begin position="27"/>
        <end position="407"/>
    </location>
</feature>
<evidence type="ECO:0000313" key="8">
    <source>
        <dbReference type="Proteomes" id="UP000230768"/>
    </source>
</evidence>
<gene>
    <name evidence="7" type="ORF">CTV99_04245</name>
</gene>
<sequence length="407" mass="45407">MKWKAMLIGGCALVGLMFMSQSEVSAQTKSPLEQAEKLIGTPYHKGGTDPKTGFDASGFIQYVYKTSGTFDLPRKVIDQYQIGEKVSWEKAKPGDLVYFRSPEETKKIPTHVALYAGNHQVIHITLSQGVVKTDVSQSKYWTDRFYAVKRLPVSQEISDDLVVKDALKYLGVPYVFGAADPKVGFDCSGFLQYLFEKSLGIYLPRSAEQQWMVGEKVALDDIRPGDFVFFSNTYKPGISHVGMYIGGDRFIHASRSESVTISYLSESYWREKWTGAKRLTELKLVKEDPIVSKAATYIGEVPYVKGGTNPEKGFDTAGFTQYVYQKVLGIELPRYASGQVKAGTPVKRSELKPGDLVFFKGTSLMPAIYAGSNQVIHVTVSNGVVITNMKTSTYWKDKYETAVRIKK</sequence>
<feature type="domain" description="NlpC/P60" evidence="6">
    <location>
        <begin position="156"/>
        <end position="280"/>
    </location>
</feature>
<dbReference type="EMBL" id="PEKP01000005">
    <property type="protein sequence ID" value="PIK28021.1"/>
    <property type="molecule type" value="Genomic_DNA"/>
</dbReference>
<dbReference type="InterPro" id="IPR038765">
    <property type="entry name" value="Papain-like_cys_pep_sf"/>
</dbReference>
<dbReference type="AlphaFoldDB" id="A0A2G8IX50"/>
<dbReference type="PANTHER" id="PTHR47053">
    <property type="entry name" value="MUREIN DD-ENDOPEPTIDASE MEPH-RELATED"/>
    <property type="match status" value="1"/>
</dbReference>
<dbReference type="RefSeq" id="WP_099726443.1">
    <property type="nucleotide sequence ID" value="NZ_PEKP01000005.1"/>
</dbReference>
<keyword evidence="3 7" id="KW-0378">Hydrolase</keyword>